<dbReference type="Pfam" id="PF09701">
    <property type="entry name" value="Cas_Cmr5"/>
    <property type="match status" value="1"/>
</dbReference>
<keyword evidence="7" id="KW-1185">Reference proteome</keyword>
<keyword evidence="4" id="KW-0051">Antiviral defense</keyword>
<protein>
    <recommendedName>
        <fullName evidence="5">CRISPR type III-B/RAMP module-associated protein Cmr5</fullName>
    </recommendedName>
</protein>
<dbReference type="GO" id="GO:0005737">
    <property type="term" value="C:cytoplasm"/>
    <property type="evidence" value="ECO:0007669"/>
    <property type="project" value="UniProtKB-SubCell"/>
</dbReference>
<dbReference type="Proteomes" id="UP000441717">
    <property type="component" value="Unassembled WGS sequence"/>
</dbReference>
<dbReference type="NCBIfam" id="TIGR01881">
    <property type="entry name" value="cas_Cmr5"/>
    <property type="match status" value="1"/>
</dbReference>
<evidence type="ECO:0000256" key="5">
    <source>
        <dbReference type="ARBA" id="ARBA00030001"/>
    </source>
</evidence>
<sequence>MMRTLEQIRAADALGKIRAVQETFAGDEEKADKFASYVESLPATILTNGLGQAAATLLAQAKGVQSDPHYKIYRFLEEWLCRDAPEAPYRLAKDLMEAIVSNDRQAYLHAQAEALAWLEWLKKFAVAFLKKKPE</sequence>
<evidence type="ECO:0000256" key="2">
    <source>
        <dbReference type="ARBA" id="ARBA00006161"/>
    </source>
</evidence>
<evidence type="ECO:0000256" key="4">
    <source>
        <dbReference type="ARBA" id="ARBA00023118"/>
    </source>
</evidence>
<evidence type="ECO:0000313" key="7">
    <source>
        <dbReference type="Proteomes" id="UP000441717"/>
    </source>
</evidence>
<dbReference type="GO" id="GO:0051607">
    <property type="term" value="P:defense response to virus"/>
    <property type="evidence" value="ECO:0007669"/>
    <property type="project" value="UniProtKB-KW"/>
</dbReference>
<comment type="subcellular location">
    <subcellularLocation>
        <location evidence="1">Cytoplasm</location>
    </subcellularLocation>
</comment>
<organism evidence="6 7">
    <name type="scientific">Desulfofundulus thermobenzoicus</name>
    <dbReference type="NCBI Taxonomy" id="29376"/>
    <lineage>
        <taxon>Bacteria</taxon>
        <taxon>Bacillati</taxon>
        <taxon>Bacillota</taxon>
        <taxon>Clostridia</taxon>
        <taxon>Eubacteriales</taxon>
        <taxon>Peptococcaceae</taxon>
        <taxon>Desulfofundulus</taxon>
    </lineage>
</organism>
<evidence type="ECO:0000313" key="6">
    <source>
        <dbReference type="EMBL" id="MQL53400.1"/>
    </source>
</evidence>
<evidence type="ECO:0000256" key="1">
    <source>
        <dbReference type="ARBA" id="ARBA00004496"/>
    </source>
</evidence>
<comment type="similarity">
    <text evidence="2">Belongs to the CRISPR system Cmr5 family.</text>
</comment>
<dbReference type="InterPro" id="IPR023101">
    <property type="entry name" value="AF1862-like_dom_sf"/>
</dbReference>
<dbReference type="InterPro" id="IPR010160">
    <property type="entry name" value="CRISPR-assoc_prot_Cmr5"/>
</dbReference>
<dbReference type="EMBL" id="WHYR01000048">
    <property type="protein sequence ID" value="MQL53400.1"/>
    <property type="molecule type" value="Genomic_DNA"/>
</dbReference>
<accession>A0A6N7ITL9</accession>
<proteinExistence type="inferred from homology"/>
<dbReference type="Gene3D" id="1.10.520.30">
    <property type="entry name" value="AF1862-like domain"/>
    <property type="match status" value="1"/>
</dbReference>
<comment type="caution">
    <text evidence="6">The sequence shown here is derived from an EMBL/GenBank/DDBJ whole genome shotgun (WGS) entry which is preliminary data.</text>
</comment>
<dbReference type="AlphaFoldDB" id="A0A6N7ITL9"/>
<keyword evidence="3" id="KW-0963">Cytoplasm</keyword>
<name>A0A6N7ITL9_9FIRM</name>
<evidence type="ECO:0000256" key="3">
    <source>
        <dbReference type="ARBA" id="ARBA00022490"/>
    </source>
</evidence>
<gene>
    <name evidence="6" type="primary">cmr5</name>
    <name evidence="6" type="ORF">GFC01_14265</name>
</gene>
<dbReference type="SUPFAM" id="SSF158568">
    <property type="entry name" value="AF1862-like"/>
    <property type="match status" value="1"/>
</dbReference>
<reference evidence="6 7" key="1">
    <citation type="submission" date="2019-10" db="EMBL/GenBank/DDBJ databases">
        <title>Comparative genomics of sulfur disproportionating microorganisms.</title>
        <authorList>
            <person name="Ward L.M."/>
            <person name="Bertran E."/>
            <person name="Johnston D."/>
        </authorList>
    </citation>
    <scope>NUCLEOTIDE SEQUENCE [LARGE SCALE GENOMIC DNA]</scope>
    <source>
        <strain evidence="6 7">DSM 14055</strain>
    </source>
</reference>